<organism evidence="1 2">
    <name type="scientific">Paspalum notatum var. saurae</name>
    <dbReference type="NCBI Taxonomy" id="547442"/>
    <lineage>
        <taxon>Eukaryota</taxon>
        <taxon>Viridiplantae</taxon>
        <taxon>Streptophyta</taxon>
        <taxon>Embryophyta</taxon>
        <taxon>Tracheophyta</taxon>
        <taxon>Spermatophyta</taxon>
        <taxon>Magnoliopsida</taxon>
        <taxon>Liliopsida</taxon>
        <taxon>Poales</taxon>
        <taxon>Poaceae</taxon>
        <taxon>PACMAD clade</taxon>
        <taxon>Panicoideae</taxon>
        <taxon>Andropogonodae</taxon>
        <taxon>Paspaleae</taxon>
        <taxon>Paspalinae</taxon>
        <taxon>Paspalum</taxon>
    </lineage>
</organism>
<gene>
    <name evidence="1" type="ORF">U9M48_000825</name>
</gene>
<dbReference type="PANTHER" id="PTHR32161:SF16">
    <property type="entry name" value="EXPRESSED PROTEIN"/>
    <property type="match status" value="1"/>
</dbReference>
<proteinExistence type="predicted"/>
<accession>A0AAQ3PHG7</accession>
<dbReference type="SUPFAM" id="SSF82171">
    <property type="entry name" value="DPP6 N-terminal domain-like"/>
    <property type="match status" value="1"/>
</dbReference>
<sequence>MEKLAMEHHRGNISFFGTYRPPAPLDLFSLPINPLPSSDNDELLLTDDVSYNQNGKPIPAAALKELLTFLAKKKPGLAPQYGATREDVTGLVFVSERDGGLETLHVALRSLTGGEVKVLSLGDIYGAKIFSGVRMEDSGCIAGDATVGHSLVYVSTKEPVESVVYKIELATGKTVRLTPLPQYDLSPPPSYANDELLLTDDENSKPIPAAALKELLTSLAKNNRALAPERGATPEDVDKAGGVTGRVFVSERCGGLETLHVALTTAGDAGEAEAKVKVLSLGDFYGGVPMEDSGFTMVGDGGTSTTVGHSLVYVSTKKLAKARRTPWTAVYKTALATGETVRLTPPSEYDLSPAVSPSGKLVAVANFAENKWDGEIEKLKTNIVVMDVDGQGRKVLIEDAGWPSWGSEDVIFFHRGFDQTPATKSADWAVFRYDIAAGKEERVTPEGIDAMTPAAISETKVAVATVRKKSRQQDMHVERVTEQYRHIEIFDTAATTLGQENSVQISITQKTRRHEDHYNPFVLDGGARIGYHRCRSDKLRMIGGAAGSEKSTTIICIDKKFDEVQPPAALSDAGLYRVTGVFPSVSKNGKKLAFVDNEFKAVWLAVADETRPRVIYRSQSGKSVFSTSWNQNDALDTLYVCEGPAFSIDQPVQILRIPKVCSRKEDHEILQAFPLTAETYNCAFPSSNAEGTKLVFRGSRDRVGGDKHRSYKNLFVIDAVNGELTADGALRPDAALPLTNGAWTDTHCSWSPREGCDWVVFSSTMDKPTVGGGVPEKDHGLDPGYFAVYLVSAKDLKKGEVPSPVRVIHSAPAPNIAGHVNHPVFSPDMRSIVFTADLAAVSADPISLPHFTHSVRPYGDIFVVDLQSTEDMKANKDIQDFHRVTHSRYEYATPTWSCRFVDPNGIWKMPELNASMPGCPIAHGQSNATGRAGISPDTSN</sequence>
<evidence type="ECO:0000313" key="1">
    <source>
        <dbReference type="EMBL" id="WVZ49466.1"/>
    </source>
</evidence>
<keyword evidence="2" id="KW-1185">Reference proteome</keyword>
<evidence type="ECO:0000313" key="2">
    <source>
        <dbReference type="Proteomes" id="UP001341281"/>
    </source>
</evidence>
<dbReference type="InterPro" id="IPR011042">
    <property type="entry name" value="6-blade_b-propeller_TolB-like"/>
</dbReference>
<dbReference type="PANTHER" id="PTHR32161">
    <property type="entry name" value="DPP6 N-TERMINAL DOMAIN-LIKE PROTEIN"/>
    <property type="match status" value="1"/>
</dbReference>
<dbReference type="EMBL" id="CP144745">
    <property type="protein sequence ID" value="WVZ49466.1"/>
    <property type="molecule type" value="Genomic_DNA"/>
</dbReference>
<protein>
    <submittedName>
        <fullName evidence="1">Uncharacterized protein</fullName>
    </submittedName>
</protein>
<reference evidence="1 2" key="1">
    <citation type="submission" date="2024-02" db="EMBL/GenBank/DDBJ databases">
        <title>High-quality chromosome-scale genome assembly of Pensacola bahiagrass (Paspalum notatum Flugge var. saurae).</title>
        <authorList>
            <person name="Vega J.M."/>
            <person name="Podio M."/>
            <person name="Orjuela J."/>
            <person name="Siena L.A."/>
            <person name="Pessino S.C."/>
            <person name="Combes M.C."/>
            <person name="Mariac C."/>
            <person name="Albertini E."/>
            <person name="Pupilli F."/>
            <person name="Ortiz J.P.A."/>
            <person name="Leblanc O."/>
        </authorList>
    </citation>
    <scope>NUCLEOTIDE SEQUENCE [LARGE SCALE GENOMIC DNA]</scope>
    <source>
        <strain evidence="1">R1</strain>
        <tissue evidence="1">Leaf</tissue>
    </source>
</reference>
<dbReference type="Gene3D" id="2.120.10.30">
    <property type="entry name" value="TolB, C-terminal domain"/>
    <property type="match status" value="2"/>
</dbReference>
<dbReference type="AlphaFoldDB" id="A0AAQ3PHG7"/>
<name>A0AAQ3PHG7_PASNO</name>
<dbReference type="Proteomes" id="UP001341281">
    <property type="component" value="Chromosome 01"/>
</dbReference>